<dbReference type="InterPro" id="IPR029063">
    <property type="entry name" value="SAM-dependent_MTases_sf"/>
</dbReference>
<feature type="active site" description="Proton acceptor" evidence="4">
    <location>
        <position position="303"/>
    </location>
</feature>
<evidence type="ECO:0000256" key="4">
    <source>
        <dbReference type="PIRSR" id="PIRSR005739-1"/>
    </source>
</evidence>
<dbReference type="Proteomes" id="UP000012174">
    <property type="component" value="Unassembled WGS sequence"/>
</dbReference>
<reference evidence="7" key="1">
    <citation type="journal article" date="2013" name="Genome Announc.">
        <title>Draft genome sequence of the grapevine dieback fungus Eutypa lata UCR-EL1.</title>
        <authorList>
            <person name="Blanco-Ulate B."/>
            <person name="Rolshausen P.E."/>
            <person name="Cantu D."/>
        </authorList>
    </citation>
    <scope>NUCLEOTIDE SEQUENCE [LARGE SCALE GENOMIC DNA]</scope>
    <source>
        <strain evidence="7">UCR-EL1</strain>
    </source>
</reference>
<keyword evidence="3" id="KW-0949">S-adenosyl-L-methionine</keyword>
<dbReference type="PANTHER" id="PTHR43712">
    <property type="entry name" value="PUTATIVE (AFU_ORTHOLOGUE AFUA_4G14580)-RELATED"/>
    <property type="match status" value="1"/>
</dbReference>
<dbReference type="OrthoDB" id="2410195at2759"/>
<dbReference type="InterPro" id="IPR001077">
    <property type="entry name" value="COMT_C"/>
</dbReference>
<evidence type="ECO:0000256" key="3">
    <source>
        <dbReference type="ARBA" id="ARBA00022691"/>
    </source>
</evidence>
<dbReference type="GO" id="GO:0008171">
    <property type="term" value="F:O-methyltransferase activity"/>
    <property type="evidence" value="ECO:0007669"/>
    <property type="project" value="InterPro"/>
</dbReference>
<dbReference type="OMA" id="WRESIDG"/>
<dbReference type="InterPro" id="IPR016461">
    <property type="entry name" value="COMT-like"/>
</dbReference>
<gene>
    <name evidence="6" type="ORF">UCREL1_3859</name>
</gene>
<dbReference type="eggNOG" id="KOG3178">
    <property type="taxonomic scope" value="Eukaryota"/>
</dbReference>
<evidence type="ECO:0000256" key="1">
    <source>
        <dbReference type="ARBA" id="ARBA00022603"/>
    </source>
</evidence>
<dbReference type="InterPro" id="IPR036388">
    <property type="entry name" value="WH-like_DNA-bd_sf"/>
</dbReference>
<keyword evidence="2" id="KW-0808">Transferase</keyword>
<dbReference type="Pfam" id="PF00891">
    <property type="entry name" value="Methyltransf_2"/>
    <property type="match status" value="1"/>
</dbReference>
<dbReference type="SUPFAM" id="SSF46785">
    <property type="entry name" value="Winged helix' DNA-binding domain"/>
    <property type="match status" value="1"/>
</dbReference>
<dbReference type="PANTHER" id="PTHR43712:SF8">
    <property type="entry name" value="O-METHYLTRANSFERASE AF390-400"/>
    <property type="match status" value="1"/>
</dbReference>
<dbReference type="KEGG" id="ela:UCREL1_3859"/>
<dbReference type="EMBL" id="KB706129">
    <property type="protein sequence ID" value="EMR69121.1"/>
    <property type="molecule type" value="Genomic_DNA"/>
</dbReference>
<dbReference type="HOGENOM" id="CLU_005533_5_0_1"/>
<keyword evidence="1" id="KW-0489">Methyltransferase</keyword>
<dbReference type="InterPro" id="IPR036390">
    <property type="entry name" value="WH_DNA-bd_sf"/>
</dbReference>
<dbReference type="PIRSF" id="PIRSF005739">
    <property type="entry name" value="O-mtase"/>
    <property type="match status" value="1"/>
</dbReference>
<dbReference type="PROSITE" id="PS51683">
    <property type="entry name" value="SAM_OMT_II"/>
    <property type="match status" value="1"/>
</dbReference>
<evidence type="ECO:0000256" key="2">
    <source>
        <dbReference type="ARBA" id="ARBA00022679"/>
    </source>
</evidence>
<accession>M7TGS7</accession>
<evidence type="ECO:0000259" key="5">
    <source>
        <dbReference type="Pfam" id="PF00891"/>
    </source>
</evidence>
<dbReference type="AlphaFoldDB" id="M7TGS7"/>
<name>M7TGS7_EUTLA</name>
<keyword evidence="7" id="KW-1185">Reference proteome</keyword>
<dbReference type="GO" id="GO:0032259">
    <property type="term" value="P:methylation"/>
    <property type="evidence" value="ECO:0007669"/>
    <property type="project" value="UniProtKB-KW"/>
</dbReference>
<evidence type="ECO:0000313" key="6">
    <source>
        <dbReference type="EMBL" id="EMR69121.1"/>
    </source>
</evidence>
<dbReference type="Gene3D" id="3.40.50.150">
    <property type="entry name" value="Vaccinia Virus protein VP39"/>
    <property type="match status" value="1"/>
</dbReference>
<evidence type="ECO:0000313" key="7">
    <source>
        <dbReference type="Proteomes" id="UP000012174"/>
    </source>
</evidence>
<organism evidence="6 7">
    <name type="scientific">Eutypa lata (strain UCR-EL1)</name>
    <name type="common">Grapevine dieback disease fungus</name>
    <name type="synonym">Eutypa armeniacae</name>
    <dbReference type="NCBI Taxonomy" id="1287681"/>
    <lineage>
        <taxon>Eukaryota</taxon>
        <taxon>Fungi</taxon>
        <taxon>Dikarya</taxon>
        <taxon>Ascomycota</taxon>
        <taxon>Pezizomycotina</taxon>
        <taxon>Sordariomycetes</taxon>
        <taxon>Xylariomycetidae</taxon>
        <taxon>Xylariales</taxon>
        <taxon>Diatrypaceae</taxon>
        <taxon>Eutypa</taxon>
    </lineage>
</organism>
<feature type="domain" description="O-methyltransferase C-terminal" evidence="5">
    <location>
        <begin position="172"/>
        <end position="373"/>
    </location>
</feature>
<protein>
    <submittedName>
        <fullName evidence="6">Putative o-protein</fullName>
    </submittedName>
</protein>
<proteinExistence type="predicted"/>
<dbReference type="Gene3D" id="1.10.10.10">
    <property type="entry name" value="Winged helix-like DNA-binding domain superfamily/Winged helix DNA-binding domain"/>
    <property type="match status" value="1"/>
</dbReference>
<sequence length="395" mass="43348">MADTVKNTVVALDSISPESFNDEAARYPVKEAARRLLERMQTPYERAWDIATESPFLFAAVKVGIDLGVFEGWSKAGSGEASLEDLLSYCNTGCEANLLRRLFRLLAAFNLVEETGKERWKPTAFSLALGDPEGPITQIILSGSYLFLDAAKNLPDFLAKTSYREPLDPHNSNFKDKFGSEWYEYCGSDPRYQKSFINGTMIGIATHKAAWTDVFDTRALMEGYDSSNGGTFLVDIGGGHGIDSMHALAKNPNLPSGAVVLQDLPDVVALAKVDPKIKASAHSFFEPEPIKGSRAYFVHAVLHNWNDTDCRRILQNLVPAMKKGYSKLLLYEIVLPATGAKPLQASVDLAILSVLSAGQRTEAAWRTMLEGVGLKVVKIWTHDTAIESVIEAELA</sequence>
<dbReference type="SUPFAM" id="SSF53335">
    <property type="entry name" value="S-adenosyl-L-methionine-dependent methyltransferases"/>
    <property type="match status" value="1"/>
</dbReference>